<protein>
    <submittedName>
        <fullName evidence="2">Uncharacterized protein</fullName>
    </submittedName>
</protein>
<organism evidence="2 3">
    <name type="scientific">Myroides profundi</name>
    <dbReference type="NCBI Taxonomy" id="480520"/>
    <lineage>
        <taxon>Bacteria</taxon>
        <taxon>Pseudomonadati</taxon>
        <taxon>Bacteroidota</taxon>
        <taxon>Flavobacteriia</taxon>
        <taxon>Flavobacteriales</taxon>
        <taxon>Flavobacteriaceae</taxon>
        <taxon>Myroides</taxon>
    </lineage>
</organism>
<dbReference type="KEGG" id="mpw:MPR_2179"/>
<dbReference type="EMBL" id="FOFY01000019">
    <property type="protein sequence ID" value="SER55584.1"/>
    <property type="molecule type" value="Genomic_DNA"/>
</dbReference>
<evidence type="ECO:0000313" key="2">
    <source>
        <dbReference type="EMBL" id="SER55584.1"/>
    </source>
</evidence>
<dbReference type="RefSeq" id="WP_041892465.1">
    <property type="nucleotide sequence ID" value="NZ_CP010817.1"/>
</dbReference>
<gene>
    <name evidence="2" type="ORF">SAMN04488089_1199</name>
</gene>
<sequence length="188" mass="21339">MKQKYPDQLFEFFKSQPEHFEERTNVTKKVIGGIFTLGFLVLIIFPGIIMEGWLVRGAAIVGVLFAAGYTYLGGTEIYSKKSGGKLTSMGGMVKFAHPERGTEPFGPDDMHIINMFNNNDWVSLTDQETADDRPMQLEINVDQEAKEIYLLLCRYITSARLEGVAEVKVIKEPEYSQVYGLFKSMKKY</sequence>
<feature type="transmembrane region" description="Helical" evidence="1">
    <location>
        <begin position="30"/>
        <end position="49"/>
    </location>
</feature>
<keyword evidence="3" id="KW-1185">Reference proteome</keyword>
<evidence type="ECO:0000313" key="3">
    <source>
        <dbReference type="Proteomes" id="UP000183496"/>
    </source>
</evidence>
<dbReference type="AlphaFoldDB" id="A0AAJ4W6Q6"/>
<feature type="transmembrane region" description="Helical" evidence="1">
    <location>
        <begin position="55"/>
        <end position="72"/>
    </location>
</feature>
<keyword evidence="1" id="KW-0472">Membrane</keyword>
<reference evidence="2 3" key="1">
    <citation type="submission" date="2016-10" db="EMBL/GenBank/DDBJ databases">
        <authorList>
            <person name="Varghese N."/>
            <person name="Submissions S."/>
        </authorList>
    </citation>
    <scope>NUCLEOTIDE SEQUENCE [LARGE SCALE GENOMIC DNA]</scope>
    <source>
        <strain evidence="3">DSM 19823 / KCTC 23066 / CCTCC M 208030 / D25</strain>
    </source>
</reference>
<keyword evidence="1" id="KW-1133">Transmembrane helix</keyword>
<dbReference type="Proteomes" id="UP000183496">
    <property type="component" value="Unassembled WGS sequence"/>
</dbReference>
<name>A0AAJ4W6Q6_MYRPR</name>
<evidence type="ECO:0000256" key="1">
    <source>
        <dbReference type="SAM" id="Phobius"/>
    </source>
</evidence>
<keyword evidence="1" id="KW-0812">Transmembrane</keyword>
<proteinExistence type="predicted"/>
<comment type="caution">
    <text evidence="2">The sequence shown here is derived from an EMBL/GenBank/DDBJ whole genome shotgun (WGS) entry which is preliminary data.</text>
</comment>
<accession>A0AAJ4W6Q6</accession>